<gene>
    <name evidence="2" type="ORF">WG66_11044</name>
</gene>
<organism evidence="2 3">
    <name type="scientific">Moniliophthora roreri</name>
    <name type="common">Frosty pod rot fungus</name>
    <name type="synonym">Monilia roreri</name>
    <dbReference type="NCBI Taxonomy" id="221103"/>
    <lineage>
        <taxon>Eukaryota</taxon>
        <taxon>Fungi</taxon>
        <taxon>Dikarya</taxon>
        <taxon>Basidiomycota</taxon>
        <taxon>Agaricomycotina</taxon>
        <taxon>Agaricomycetes</taxon>
        <taxon>Agaricomycetidae</taxon>
        <taxon>Agaricales</taxon>
        <taxon>Marasmiineae</taxon>
        <taxon>Marasmiaceae</taxon>
        <taxon>Moniliophthora</taxon>
    </lineage>
</organism>
<evidence type="ECO:0000313" key="3">
    <source>
        <dbReference type="Proteomes" id="UP000054988"/>
    </source>
</evidence>
<feature type="compositionally biased region" description="Low complexity" evidence="1">
    <location>
        <begin position="1"/>
        <end position="32"/>
    </location>
</feature>
<feature type="compositionally biased region" description="Polar residues" evidence="1">
    <location>
        <begin position="49"/>
        <end position="62"/>
    </location>
</feature>
<proteinExistence type="predicted"/>
<feature type="region of interest" description="Disordered" evidence="1">
    <location>
        <begin position="1"/>
        <end position="101"/>
    </location>
</feature>
<feature type="region of interest" description="Disordered" evidence="1">
    <location>
        <begin position="118"/>
        <end position="210"/>
    </location>
</feature>
<dbReference type="AlphaFoldDB" id="A0A0W0FJ70"/>
<sequence length="232" mass="25460">MVRSILKSKSSNASASRSSRPSPSSCSYSFESFPPPSLSPHVHFPPTPTIVSSTHMTHSSSIYDRAPIEVSPNSCELPERGGRVCGSPDSIHHAPRKPKGSYFHPHAYEACEREQPFDSPVPIELPQLIHDTPSSSSSSESDDSDGYGSPNLPSPLPHPRFASRNTSFPPIPAIHTREETDHALSFLPHPPSQVKDRPRLNRRKTPSSSIQIIKSRENHFREPSLDGCLGGF</sequence>
<dbReference type="eggNOG" id="ENOG502QYXX">
    <property type="taxonomic scope" value="Eukaryota"/>
</dbReference>
<protein>
    <submittedName>
        <fullName evidence="2">Uncharacterized protein</fullName>
    </submittedName>
</protein>
<comment type="caution">
    <text evidence="2">The sequence shown here is derived from an EMBL/GenBank/DDBJ whole genome shotgun (WGS) entry which is preliminary data.</text>
</comment>
<evidence type="ECO:0000256" key="1">
    <source>
        <dbReference type="SAM" id="MobiDB-lite"/>
    </source>
</evidence>
<accession>A0A0W0FJ70</accession>
<feature type="compositionally biased region" description="Pro residues" evidence="1">
    <location>
        <begin position="33"/>
        <end position="48"/>
    </location>
</feature>
<reference evidence="2 3" key="1">
    <citation type="submission" date="2015-12" db="EMBL/GenBank/DDBJ databases">
        <title>Draft genome sequence of Moniliophthora roreri, the causal agent of frosty pod rot of cacao.</title>
        <authorList>
            <person name="Aime M.C."/>
            <person name="Diaz-Valderrama J.R."/>
            <person name="Kijpornyongpan T."/>
            <person name="Phillips-Mora W."/>
        </authorList>
    </citation>
    <scope>NUCLEOTIDE SEQUENCE [LARGE SCALE GENOMIC DNA]</scope>
    <source>
        <strain evidence="2 3">MCA 2952</strain>
    </source>
</reference>
<name>A0A0W0FJ70_MONRR</name>
<dbReference type="Proteomes" id="UP000054988">
    <property type="component" value="Unassembled WGS sequence"/>
</dbReference>
<evidence type="ECO:0000313" key="2">
    <source>
        <dbReference type="EMBL" id="KTB36355.1"/>
    </source>
</evidence>
<dbReference type="EMBL" id="LATX01001909">
    <property type="protein sequence ID" value="KTB36355.1"/>
    <property type="molecule type" value="Genomic_DNA"/>
</dbReference>